<keyword evidence="3" id="KW-0547">Nucleotide-binding</keyword>
<dbReference type="OrthoDB" id="9809205at2"/>
<evidence type="ECO:0000313" key="6">
    <source>
        <dbReference type="EMBL" id="AVM42445.1"/>
    </source>
</evidence>
<dbReference type="InterPro" id="IPR017871">
    <property type="entry name" value="ABC_transporter-like_CS"/>
</dbReference>
<reference evidence="7" key="1">
    <citation type="submission" date="2018-02" db="EMBL/GenBank/DDBJ databases">
        <authorList>
            <person name="Holder M.E."/>
            <person name="Ajami N.J."/>
            <person name="Petrosino J.F."/>
        </authorList>
    </citation>
    <scope>NUCLEOTIDE SEQUENCE [LARGE SCALE GENOMIC DNA]</scope>
    <source>
        <strain evidence="7">CCUG 47711</strain>
    </source>
</reference>
<name>A0A2S0KN29_9FIRM</name>
<keyword evidence="4 6" id="KW-0067">ATP-binding</keyword>
<evidence type="ECO:0000256" key="3">
    <source>
        <dbReference type="ARBA" id="ARBA00022741"/>
    </source>
</evidence>
<dbReference type="InterPro" id="IPR027417">
    <property type="entry name" value="P-loop_NTPase"/>
</dbReference>
<dbReference type="Gene3D" id="3.40.50.300">
    <property type="entry name" value="P-loop containing nucleotide triphosphate hydrolases"/>
    <property type="match status" value="1"/>
</dbReference>
<keyword evidence="7" id="KW-1185">Reference proteome</keyword>
<keyword evidence="2" id="KW-0813">Transport</keyword>
<evidence type="ECO:0000259" key="5">
    <source>
        <dbReference type="PROSITE" id="PS50893"/>
    </source>
</evidence>
<dbReference type="EMBL" id="CP027226">
    <property type="protein sequence ID" value="AVM42445.1"/>
    <property type="molecule type" value="Genomic_DNA"/>
</dbReference>
<dbReference type="PROSITE" id="PS00211">
    <property type="entry name" value="ABC_TRANSPORTER_1"/>
    <property type="match status" value="1"/>
</dbReference>
<dbReference type="GO" id="GO:0005524">
    <property type="term" value="F:ATP binding"/>
    <property type="evidence" value="ECO:0007669"/>
    <property type="project" value="UniProtKB-KW"/>
</dbReference>
<evidence type="ECO:0000256" key="1">
    <source>
        <dbReference type="ARBA" id="ARBA00005417"/>
    </source>
</evidence>
<accession>A0A2S0KN29</accession>
<dbReference type="PANTHER" id="PTHR43335:SF8">
    <property type="entry name" value="ABC TRANSPORTER, ATP-BINDING PROTEIN"/>
    <property type="match status" value="1"/>
</dbReference>
<evidence type="ECO:0000256" key="4">
    <source>
        <dbReference type="ARBA" id="ARBA00022840"/>
    </source>
</evidence>
<comment type="similarity">
    <text evidence="1">Belongs to the ABC transporter superfamily.</text>
</comment>
<gene>
    <name evidence="6" type="ORF">C5Q98_04070</name>
</gene>
<dbReference type="SUPFAM" id="SSF52540">
    <property type="entry name" value="P-loop containing nucleoside triphosphate hydrolases"/>
    <property type="match status" value="1"/>
</dbReference>
<dbReference type="Proteomes" id="UP000237947">
    <property type="component" value="Chromosome"/>
</dbReference>
<dbReference type="KEGG" id="fsa:C5Q98_04070"/>
<dbReference type="RefSeq" id="WP_106012421.1">
    <property type="nucleotide sequence ID" value="NZ_CP027226.1"/>
</dbReference>
<dbReference type="PROSITE" id="PS50893">
    <property type="entry name" value="ABC_TRANSPORTER_2"/>
    <property type="match status" value="1"/>
</dbReference>
<evidence type="ECO:0000313" key="7">
    <source>
        <dbReference type="Proteomes" id="UP000237947"/>
    </source>
</evidence>
<dbReference type="Pfam" id="PF00005">
    <property type="entry name" value="ABC_tran"/>
    <property type="match status" value="1"/>
</dbReference>
<dbReference type="AlphaFoldDB" id="A0A2S0KN29"/>
<proteinExistence type="inferred from homology"/>
<sequence>MDAIVKTDNLSKKYSDKYALNNCSLTVNRGDIYGIIGKNGAGKSTLMKILCGITEKTQGDYELFGGKNLSEGRKKIGAILENPTLFGNLTARDNLRYFAIQKGITNENTIKKSLELVGLNYDDGKVVKNYSVGMKQRLALSVCLLGKPELLILDEPINGIDPKGIVEIRDLLKSLNKENGVTIIISSHVLPELENLVNKIAIINDGQVIDKLSLDDLHSRDFNYIEIYTSDIDRTVEILKKQEISKIDIQNGRIRVKENIEDSSEVVSLLVNNGIKVYEIFRKEETLEEFYLRNIS</sequence>
<evidence type="ECO:0000256" key="2">
    <source>
        <dbReference type="ARBA" id="ARBA00022448"/>
    </source>
</evidence>
<protein>
    <submittedName>
        <fullName evidence="6">ABC transporter ATP-binding protein</fullName>
    </submittedName>
</protein>
<feature type="domain" description="ABC transporter" evidence="5">
    <location>
        <begin position="5"/>
        <end position="230"/>
    </location>
</feature>
<dbReference type="InterPro" id="IPR003593">
    <property type="entry name" value="AAA+_ATPase"/>
</dbReference>
<dbReference type="InterPro" id="IPR003439">
    <property type="entry name" value="ABC_transporter-like_ATP-bd"/>
</dbReference>
<organism evidence="6 7">
    <name type="scientific">Fastidiosipila sanguinis</name>
    <dbReference type="NCBI Taxonomy" id="236753"/>
    <lineage>
        <taxon>Bacteria</taxon>
        <taxon>Bacillati</taxon>
        <taxon>Bacillota</taxon>
        <taxon>Clostridia</taxon>
        <taxon>Eubacteriales</taxon>
        <taxon>Oscillospiraceae</taxon>
        <taxon>Fastidiosipila</taxon>
    </lineage>
</organism>
<dbReference type="PANTHER" id="PTHR43335">
    <property type="entry name" value="ABC TRANSPORTER, ATP-BINDING PROTEIN"/>
    <property type="match status" value="1"/>
</dbReference>
<dbReference type="SMART" id="SM00382">
    <property type="entry name" value="AAA"/>
    <property type="match status" value="1"/>
</dbReference>
<dbReference type="GO" id="GO:0016887">
    <property type="term" value="F:ATP hydrolysis activity"/>
    <property type="evidence" value="ECO:0007669"/>
    <property type="project" value="InterPro"/>
</dbReference>